<feature type="region of interest" description="Disordered" evidence="5">
    <location>
        <begin position="466"/>
        <end position="485"/>
    </location>
</feature>
<dbReference type="GO" id="GO:0030313">
    <property type="term" value="C:cell envelope"/>
    <property type="evidence" value="ECO:0007669"/>
    <property type="project" value="UniProtKB-SubCell"/>
</dbReference>
<name>A0A6H2H2C8_9BACL</name>
<dbReference type="Gene3D" id="2.40.30.170">
    <property type="match status" value="1"/>
</dbReference>
<dbReference type="InterPro" id="IPR006143">
    <property type="entry name" value="RND_pump_MFP"/>
</dbReference>
<evidence type="ECO:0000256" key="2">
    <source>
        <dbReference type="ARBA" id="ARBA00009477"/>
    </source>
</evidence>
<evidence type="ECO:0000256" key="5">
    <source>
        <dbReference type="SAM" id="MobiDB-lite"/>
    </source>
</evidence>
<dbReference type="Pfam" id="PF25984">
    <property type="entry name" value="BSH_YknX"/>
    <property type="match status" value="1"/>
</dbReference>
<feature type="domain" description="YknX-like barrel-sandwich hybrid" evidence="6">
    <location>
        <begin position="69"/>
        <end position="185"/>
    </location>
</feature>
<sequence>MRKWILMLGVLILAGSGYAYYAYRSQDEAPAAAAATARTVQATQGGIESSVSGSGTVAAAEATAVRSIRQGVVEEVLVKEGDEVKAGQTLLTLEKKDNALAIRQKQLEQEKQELSLQQLKRQYWQESDEDKQDELMLQIDSAKLSLEQLEAEIADLREEQNAASKVVAPAAGTVTAVAVEAGQELNGSVEAVTLTDYSELSFTMNADELDVPKLKAGQTAEIVLNALPDETFEGEIAEIAREGTSSNGVASYPVTIRLSRLDGVLAGMSGSVKIVTESAEDAVLVPVDAVVTMAGKSYVRVPASGAEAAAAGSADAPAADGASGQGPGQRQGQRGERPAGSGEGMPGTEAAAQAGTAGQPEAAGQAGAAIQPGAEGQPEAAGQPGASAGQSGSSRASRMALGGQLKEVEVGLVSEDYAQIVSGLSVGDSVLVPLPTGTVGGSTGSSSTQGGFRFGDGAGSFGGVMPGGMGGGGGGFGGGMSGGRS</sequence>
<dbReference type="NCBIfam" id="TIGR01730">
    <property type="entry name" value="RND_mfp"/>
    <property type="match status" value="1"/>
</dbReference>
<comment type="similarity">
    <text evidence="2">Belongs to the membrane fusion protein (MFP) (TC 8.A.1) family.</text>
</comment>
<feature type="region of interest" description="Disordered" evidence="5">
    <location>
        <begin position="312"/>
        <end position="400"/>
    </location>
</feature>
<reference evidence="7 8" key="1">
    <citation type="submission" date="2020-04" db="EMBL/GenBank/DDBJ databases">
        <title>Novel Paenibacillus strain UniB2 isolated from commercial digestive syrup.</title>
        <authorList>
            <person name="Thorat V."/>
            <person name="Kirdat K."/>
            <person name="Tiwarekar B."/>
            <person name="Yadav A."/>
        </authorList>
    </citation>
    <scope>NUCLEOTIDE SEQUENCE [LARGE SCALE GENOMIC DNA]</scope>
    <source>
        <strain evidence="7 8">UniB2</strain>
    </source>
</reference>
<dbReference type="KEGG" id="palr:HGI30_21320"/>
<feature type="compositionally biased region" description="Low complexity" evidence="5">
    <location>
        <begin position="346"/>
        <end position="398"/>
    </location>
</feature>
<organism evidence="7 8">
    <name type="scientific">Paenibacillus albicereus</name>
    <dbReference type="NCBI Taxonomy" id="2726185"/>
    <lineage>
        <taxon>Bacteria</taxon>
        <taxon>Bacillati</taxon>
        <taxon>Bacillota</taxon>
        <taxon>Bacilli</taxon>
        <taxon>Bacillales</taxon>
        <taxon>Paenibacillaceae</taxon>
        <taxon>Paenibacillus</taxon>
    </lineage>
</organism>
<evidence type="ECO:0000256" key="1">
    <source>
        <dbReference type="ARBA" id="ARBA00004196"/>
    </source>
</evidence>
<accession>A0A6H2H2C8</accession>
<gene>
    <name evidence="7" type="ORF">HGI30_21320</name>
</gene>
<dbReference type="SUPFAM" id="SSF111369">
    <property type="entry name" value="HlyD-like secretion proteins"/>
    <property type="match status" value="1"/>
</dbReference>
<evidence type="ECO:0000256" key="3">
    <source>
        <dbReference type="ARBA" id="ARBA00023054"/>
    </source>
</evidence>
<dbReference type="AlphaFoldDB" id="A0A6H2H2C8"/>
<dbReference type="Proteomes" id="UP000502136">
    <property type="component" value="Chromosome"/>
</dbReference>
<evidence type="ECO:0000256" key="4">
    <source>
        <dbReference type="SAM" id="Coils"/>
    </source>
</evidence>
<evidence type="ECO:0000313" key="8">
    <source>
        <dbReference type="Proteomes" id="UP000502136"/>
    </source>
</evidence>
<dbReference type="InterPro" id="IPR050465">
    <property type="entry name" value="UPF0194_transport"/>
</dbReference>
<dbReference type="GO" id="GO:0022857">
    <property type="term" value="F:transmembrane transporter activity"/>
    <property type="evidence" value="ECO:0007669"/>
    <property type="project" value="InterPro"/>
</dbReference>
<protein>
    <submittedName>
        <fullName evidence="7">Efflux RND transporter periplasmic adaptor subunit</fullName>
    </submittedName>
</protein>
<dbReference type="GO" id="GO:0016020">
    <property type="term" value="C:membrane"/>
    <property type="evidence" value="ECO:0007669"/>
    <property type="project" value="InterPro"/>
</dbReference>
<feature type="compositionally biased region" description="Low complexity" evidence="5">
    <location>
        <begin position="312"/>
        <end position="322"/>
    </location>
</feature>
<proteinExistence type="inferred from homology"/>
<feature type="coiled-coil region" evidence="4">
    <location>
        <begin position="93"/>
        <end position="166"/>
    </location>
</feature>
<evidence type="ECO:0000313" key="7">
    <source>
        <dbReference type="EMBL" id="QJC53812.1"/>
    </source>
</evidence>
<keyword evidence="3 4" id="KW-0175">Coiled coil</keyword>
<dbReference type="Gene3D" id="2.40.50.100">
    <property type="match status" value="1"/>
</dbReference>
<dbReference type="PANTHER" id="PTHR32347">
    <property type="entry name" value="EFFLUX SYSTEM COMPONENT YKNX-RELATED"/>
    <property type="match status" value="1"/>
</dbReference>
<dbReference type="InterPro" id="IPR058639">
    <property type="entry name" value="BSH_YknX-like"/>
</dbReference>
<dbReference type="EMBL" id="CP051428">
    <property type="protein sequence ID" value="QJC53812.1"/>
    <property type="molecule type" value="Genomic_DNA"/>
</dbReference>
<evidence type="ECO:0000259" key="6">
    <source>
        <dbReference type="Pfam" id="PF25984"/>
    </source>
</evidence>
<dbReference type="RefSeq" id="WP_168909342.1">
    <property type="nucleotide sequence ID" value="NZ_CP051428.1"/>
</dbReference>
<keyword evidence="8" id="KW-1185">Reference proteome</keyword>
<comment type="subcellular location">
    <subcellularLocation>
        <location evidence="1">Cell envelope</location>
    </subcellularLocation>
</comment>